<dbReference type="GO" id="GO:0005634">
    <property type="term" value="C:nucleus"/>
    <property type="evidence" value="ECO:0007669"/>
    <property type="project" value="UniProtKB-SubCell"/>
</dbReference>
<evidence type="ECO:0000313" key="5">
    <source>
        <dbReference type="EMBL" id="KAA8528975.1"/>
    </source>
</evidence>
<dbReference type="CDD" id="cd22929">
    <property type="entry name" value="HFD_POLE4-like"/>
    <property type="match status" value="1"/>
</dbReference>
<dbReference type="InterPro" id="IPR009072">
    <property type="entry name" value="Histone-fold"/>
</dbReference>
<sequence length="209" mass="23333">MAEEEEEEEVKMTETVQPVIPTGRVKKIMKLDKDIKKVNSEALFLIACSTDLFIKFIAEKSAQAAFEKKRKTVKLEHLRIAVKRHQPTSDFLLESLPMPSQPTDCPPTDRTRSRSADKPLPAGSRRIDHFFSKDAARPCCMLSIVLVLPVHGSVIVIVGAVPTTCHHSCSAVSFPWNWQDMEAIQVNPSQAHSKCHTMDGNSFLVRIVG</sequence>
<dbReference type="AlphaFoldDB" id="A0A5J5AD88"/>
<feature type="compositionally biased region" description="Basic and acidic residues" evidence="3">
    <location>
        <begin position="107"/>
        <end position="117"/>
    </location>
</feature>
<dbReference type="GO" id="GO:0046982">
    <property type="term" value="F:protein heterodimerization activity"/>
    <property type="evidence" value="ECO:0007669"/>
    <property type="project" value="InterPro"/>
</dbReference>
<name>A0A5J5AD88_9ASTE</name>
<evidence type="ECO:0000259" key="4">
    <source>
        <dbReference type="Pfam" id="PF00808"/>
    </source>
</evidence>
<feature type="domain" description="Transcription factor CBF/NF-Y/archaeal histone" evidence="4">
    <location>
        <begin position="20"/>
        <end position="82"/>
    </location>
</feature>
<feature type="region of interest" description="Disordered" evidence="3">
    <location>
        <begin position="92"/>
        <end position="121"/>
    </location>
</feature>
<dbReference type="SUPFAM" id="SSF47113">
    <property type="entry name" value="Histone-fold"/>
    <property type="match status" value="1"/>
</dbReference>
<evidence type="ECO:0000313" key="6">
    <source>
        <dbReference type="Proteomes" id="UP000325577"/>
    </source>
</evidence>
<dbReference type="InterPro" id="IPR050568">
    <property type="entry name" value="Transcr_DNA_Rep_Reg"/>
</dbReference>
<organism evidence="5 6">
    <name type="scientific">Nyssa sinensis</name>
    <dbReference type="NCBI Taxonomy" id="561372"/>
    <lineage>
        <taxon>Eukaryota</taxon>
        <taxon>Viridiplantae</taxon>
        <taxon>Streptophyta</taxon>
        <taxon>Embryophyta</taxon>
        <taxon>Tracheophyta</taxon>
        <taxon>Spermatophyta</taxon>
        <taxon>Magnoliopsida</taxon>
        <taxon>eudicotyledons</taxon>
        <taxon>Gunneridae</taxon>
        <taxon>Pentapetalae</taxon>
        <taxon>asterids</taxon>
        <taxon>Cornales</taxon>
        <taxon>Nyssaceae</taxon>
        <taxon>Nyssa</taxon>
    </lineage>
</organism>
<dbReference type="PANTHER" id="PTHR10252:SF54">
    <property type="entry name" value="CHROMATIN ACCESSIBILITY COMPLEX PROTEIN 1"/>
    <property type="match status" value="1"/>
</dbReference>
<dbReference type="Proteomes" id="UP000325577">
    <property type="component" value="Linkage Group LG20"/>
</dbReference>
<reference evidence="5 6" key="1">
    <citation type="submission" date="2019-09" db="EMBL/GenBank/DDBJ databases">
        <title>A chromosome-level genome assembly of the Chinese tupelo Nyssa sinensis.</title>
        <authorList>
            <person name="Yang X."/>
            <person name="Kang M."/>
            <person name="Yang Y."/>
            <person name="Xiong H."/>
            <person name="Wang M."/>
            <person name="Zhang Z."/>
            <person name="Wang Z."/>
            <person name="Wu H."/>
            <person name="Ma T."/>
            <person name="Liu J."/>
            <person name="Xi Z."/>
        </authorList>
    </citation>
    <scope>NUCLEOTIDE SEQUENCE [LARGE SCALE GENOMIC DNA]</scope>
    <source>
        <strain evidence="5">J267</strain>
        <tissue evidence="5">Leaf</tissue>
    </source>
</reference>
<comment type="subcellular location">
    <subcellularLocation>
        <location evidence="1">Nucleus</location>
    </subcellularLocation>
</comment>
<evidence type="ECO:0000256" key="3">
    <source>
        <dbReference type="SAM" id="MobiDB-lite"/>
    </source>
</evidence>
<keyword evidence="6" id="KW-1185">Reference proteome</keyword>
<dbReference type="PANTHER" id="PTHR10252">
    <property type="entry name" value="HISTONE-LIKE TRANSCRIPTION FACTOR CCAAT-RELATED"/>
    <property type="match status" value="1"/>
</dbReference>
<dbReference type="OrthoDB" id="636685at2759"/>
<dbReference type="Gene3D" id="1.10.20.10">
    <property type="entry name" value="Histone, subunit A"/>
    <property type="match status" value="1"/>
</dbReference>
<proteinExistence type="predicted"/>
<dbReference type="InterPro" id="IPR003958">
    <property type="entry name" value="CBFA_NFYB_domain"/>
</dbReference>
<evidence type="ECO:0000256" key="2">
    <source>
        <dbReference type="ARBA" id="ARBA00023242"/>
    </source>
</evidence>
<dbReference type="GO" id="GO:0000976">
    <property type="term" value="F:transcription cis-regulatory region binding"/>
    <property type="evidence" value="ECO:0007669"/>
    <property type="project" value="TreeGrafter"/>
</dbReference>
<dbReference type="Pfam" id="PF00808">
    <property type="entry name" value="CBFD_NFYB_HMF"/>
    <property type="match status" value="1"/>
</dbReference>
<gene>
    <name evidence="5" type="ORF">F0562_033537</name>
</gene>
<keyword evidence="2" id="KW-0539">Nucleus</keyword>
<evidence type="ECO:0000256" key="1">
    <source>
        <dbReference type="ARBA" id="ARBA00004123"/>
    </source>
</evidence>
<protein>
    <recommendedName>
        <fullName evidence="4">Transcription factor CBF/NF-Y/archaeal histone domain-containing protein</fullName>
    </recommendedName>
</protein>
<accession>A0A5J5AD88</accession>
<dbReference type="EMBL" id="CM018044">
    <property type="protein sequence ID" value="KAA8528975.1"/>
    <property type="molecule type" value="Genomic_DNA"/>
</dbReference>
<dbReference type="GO" id="GO:0006355">
    <property type="term" value="P:regulation of DNA-templated transcription"/>
    <property type="evidence" value="ECO:0007669"/>
    <property type="project" value="TreeGrafter"/>
</dbReference>